<keyword evidence="2 7" id="KW-0813">Transport</keyword>
<comment type="similarity">
    <text evidence="7">Belongs to the mitochondrial carrier (TC 2.A.29) family.</text>
</comment>
<dbReference type="AlphaFoldDB" id="A0A8J8NM56"/>
<dbReference type="Gene3D" id="1.50.40.10">
    <property type="entry name" value="Mitochondrial carrier domain"/>
    <property type="match status" value="1"/>
</dbReference>
<reference evidence="9" key="1">
    <citation type="submission" date="2019-06" db="EMBL/GenBank/DDBJ databases">
        <authorList>
            <person name="Zheng W."/>
        </authorList>
    </citation>
    <scope>NUCLEOTIDE SEQUENCE</scope>
    <source>
        <strain evidence="9">QDHG01</strain>
    </source>
</reference>
<keyword evidence="4" id="KW-0677">Repeat</keyword>
<feature type="transmembrane region" description="Helical" evidence="8">
    <location>
        <begin position="208"/>
        <end position="226"/>
    </location>
</feature>
<evidence type="ECO:0000256" key="4">
    <source>
        <dbReference type="ARBA" id="ARBA00022737"/>
    </source>
</evidence>
<dbReference type="EMBL" id="RRYP01010893">
    <property type="protein sequence ID" value="TNV78097.1"/>
    <property type="molecule type" value="Genomic_DNA"/>
</dbReference>
<dbReference type="SUPFAM" id="SSF103506">
    <property type="entry name" value="Mitochondrial carrier"/>
    <property type="match status" value="1"/>
</dbReference>
<dbReference type="Pfam" id="PF00153">
    <property type="entry name" value="Mito_carr"/>
    <property type="match status" value="3"/>
</dbReference>
<dbReference type="PANTHER" id="PTHR24089">
    <property type="entry name" value="SOLUTE CARRIER FAMILY 25"/>
    <property type="match status" value="1"/>
</dbReference>
<feature type="repeat" description="Solcar" evidence="6">
    <location>
        <begin position="205"/>
        <end position="293"/>
    </location>
</feature>
<feature type="transmembrane region" description="Helical" evidence="8">
    <location>
        <begin position="265"/>
        <end position="286"/>
    </location>
</feature>
<proteinExistence type="inferred from homology"/>
<evidence type="ECO:0000313" key="10">
    <source>
        <dbReference type="Proteomes" id="UP000785679"/>
    </source>
</evidence>
<evidence type="ECO:0000313" key="9">
    <source>
        <dbReference type="EMBL" id="TNV78097.1"/>
    </source>
</evidence>
<sequence length="296" mass="33120">MSQTVAKSPKKQEKGNIALNLLTGAISGSISRTATSPLERLKILRQVTTVQYQGLSIVQAFSYMWKNEGFVGFFKGNGVNIVKIAPFSAFEFYFYELFKKTLFKQKDDWYSKLICGGLTGIAAQTLTYPLDLIRTILTVQVNSGTGHRMGIMECGKNLYTTGGYPGLFKGWTASIIGITPFIGFKMMSFDLLKDRFLPPSREDPRFDMMNLALGAIAGTIAVTLTYPSDVIRRLIQLSGKDGNPVYTGMLDCFVKVYQKDGFPGWFRGLVPCYLKVIPMMAILFMCNERLKKWFGV</sequence>
<dbReference type="OrthoDB" id="270584at2759"/>
<evidence type="ECO:0000256" key="7">
    <source>
        <dbReference type="RuleBase" id="RU000488"/>
    </source>
</evidence>
<comment type="subcellular location">
    <subcellularLocation>
        <location evidence="1">Membrane</location>
        <topology evidence="1">Multi-pass membrane protein</topology>
    </subcellularLocation>
</comment>
<evidence type="ECO:0000256" key="8">
    <source>
        <dbReference type="SAM" id="Phobius"/>
    </source>
</evidence>
<dbReference type="GO" id="GO:0016020">
    <property type="term" value="C:membrane"/>
    <property type="evidence" value="ECO:0007669"/>
    <property type="project" value="UniProtKB-SubCell"/>
</dbReference>
<evidence type="ECO:0000256" key="6">
    <source>
        <dbReference type="PROSITE-ProRule" id="PRU00282"/>
    </source>
</evidence>
<evidence type="ECO:0000256" key="2">
    <source>
        <dbReference type="ARBA" id="ARBA00022448"/>
    </source>
</evidence>
<evidence type="ECO:0008006" key="11">
    <source>
        <dbReference type="Google" id="ProtNLM"/>
    </source>
</evidence>
<keyword evidence="10" id="KW-1185">Reference proteome</keyword>
<feature type="repeat" description="Solcar" evidence="6">
    <location>
        <begin position="111"/>
        <end position="195"/>
    </location>
</feature>
<keyword evidence="3 6" id="KW-0812">Transmembrane</keyword>
<evidence type="ECO:0000256" key="5">
    <source>
        <dbReference type="ARBA" id="ARBA00023136"/>
    </source>
</evidence>
<feature type="transmembrane region" description="Helical" evidence="8">
    <location>
        <begin position="109"/>
        <end position="130"/>
    </location>
</feature>
<dbReference type="Proteomes" id="UP000785679">
    <property type="component" value="Unassembled WGS sequence"/>
</dbReference>
<evidence type="ECO:0000256" key="1">
    <source>
        <dbReference type="ARBA" id="ARBA00004141"/>
    </source>
</evidence>
<accession>A0A8J8NM56</accession>
<keyword evidence="8" id="KW-1133">Transmembrane helix</keyword>
<dbReference type="InterPro" id="IPR023395">
    <property type="entry name" value="MCP_dom_sf"/>
</dbReference>
<dbReference type="GO" id="GO:0055085">
    <property type="term" value="P:transmembrane transport"/>
    <property type="evidence" value="ECO:0007669"/>
    <property type="project" value="InterPro"/>
</dbReference>
<dbReference type="PROSITE" id="PS50920">
    <property type="entry name" value="SOLCAR"/>
    <property type="match status" value="3"/>
</dbReference>
<dbReference type="InterPro" id="IPR002067">
    <property type="entry name" value="MCP"/>
</dbReference>
<feature type="transmembrane region" description="Helical" evidence="8">
    <location>
        <begin position="168"/>
        <end position="187"/>
    </location>
</feature>
<organism evidence="9 10">
    <name type="scientific">Halteria grandinella</name>
    <dbReference type="NCBI Taxonomy" id="5974"/>
    <lineage>
        <taxon>Eukaryota</taxon>
        <taxon>Sar</taxon>
        <taxon>Alveolata</taxon>
        <taxon>Ciliophora</taxon>
        <taxon>Intramacronucleata</taxon>
        <taxon>Spirotrichea</taxon>
        <taxon>Stichotrichia</taxon>
        <taxon>Sporadotrichida</taxon>
        <taxon>Halteriidae</taxon>
        <taxon>Halteria</taxon>
    </lineage>
</organism>
<keyword evidence="5 6" id="KW-0472">Membrane</keyword>
<protein>
    <recommendedName>
        <fullName evidence="11">Mitochondrial carrier protein</fullName>
    </recommendedName>
</protein>
<gene>
    <name evidence="9" type="ORF">FGO68_gene6266</name>
</gene>
<dbReference type="InterPro" id="IPR018108">
    <property type="entry name" value="MCP_transmembrane"/>
</dbReference>
<name>A0A8J8NM56_HALGN</name>
<dbReference type="PRINTS" id="PR00926">
    <property type="entry name" value="MITOCARRIER"/>
</dbReference>
<evidence type="ECO:0000256" key="3">
    <source>
        <dbReference type="ARBA" id="ARBA00022692"/>
    </source>
</evidence>
<feature type="repeat" description="Solcar" evidence="6">
    <location>
        <begin position="15"/>
        <end position="101"/>
    </location>
</feature>
<comment type="caution">
    <text evidence="9">The sequence shown here is derived from an EMBL/GenBank/DDBJ whole genome shotgun (WGS) entry which is preliminary data.</text>
</comment>